<keyword evidence="1" id="KW-0732">Signal</keyword>
<dbReference type="InterPro" id="IPR001279">
    <property type="entry name" value="Metallo-B-lactamas"/>
</dbReference>
<feature type="chain" id="PRO_5012874091" description="Metallo-beta-lactamase domain-containing protein" evidence="1">
    <location>
        <begin position="35"/>
        <end position="374"/>
    </location>
</feature>
<dbReference type="InterPro" id="IPR035681">
    <property type="entry name" value="ComA-like_MBL"/>
</dbReference>
<feature type="signal peptide" evidence="1">
    <location>
        <begin position="1"/>
        <end position="34"/>
    </location>
</feature>
<evidence type="ECO:0000256" key="1">
    <source>
        <dbReference type="SAM" id="SignalP"/>
    </source>
</evidence>
<evidence type="ECO:0000313" key="3">
    <source>
        <dbReference type="EMBL" id="ASV67011.1"/>
    </source>
</evidence>
<dbReference type="Gene3D" id="1.10.150.320">
    <property type="entry name" value="Photosystem II 12 kDa extrinsic protein"/>
    <property type="match status" value="1"/>
</dbReference>
<dbReference type="PANTHER" id="PTHR30619">
    <property type="entry name" value="DNA INTERNALIZATION/COMPETENCE PROTEIN COMEC/REC2"/>
    <property type="match status" value="1"/>
</dbReference>
<dbReference type="AlphaFoldDB" id="A0A248TFN2"/>
<feature type="domain" description="Metallo-beta-lactamase" evidence="2">
    <location>
        <begin position="58"/>
        <end position="247"/>
    </location>
</feature>
<dbReference type="InterPro" id="IPR036866">
    <property type="entry name" value="RibonucZ/Hydroxyglut_hydro"/>
</dbReference>
<dbReference type="Pfam" id="PF00753">
    <property type="entry name" value="Lactamase_B"/>
    <property type="match status" value="1"/>
</dbReference>
<accession>A0A248TFN2</accession>
<dbReference type="PANTHER" id="PTHR30619:SF7">
    <property type="entry name" value="BETA-LACTAMASE DOMAIN PROTEIN"/>
    <property type="match status" value="1"/>
</dbReference>
<proteinExistence type="predicted"/>
<protein>
    <recommendedName>
        <fullName evidence="2">Metallo-beta-lactamase domain-containing protein</fullName>
    </recommendedName>
</protein>
<sequence>MRKRSDTIVTIHNWRKSLLLIVIILFTVTLTACATETTTEEQTTFSPTLTAHFIDVDQGEATLLQGEDFTILIDSGRHDGDEVVPYLQSVGVKEIDLLVGSHPHADHIGQMPEVIDSFPVKEVWMSGAETTSRVYEDALDAIIESEAAYHIPRAGESFTIGSAQIDILHPSSVEEDLNNSSIGMKVTYKEQSFLFTGDAETSAENEMLASGNIEADIFKIAHHGSDTSNSEAFIEAIHPEIAIYSAGADNSYGHPHQEVLNRLQQMNIDVYGTIENGTVIIQTDGHDYLSINGVKEKKDNKANEEVVIESCPADHIMINEANAETLQQIHEIGPDRAEEIIEKRPFTSYDDLQRIAGIGPAKAKEIEDQSIICF</sequence>
<dbReference type="SMART" id="SM00849">
    <property type="entry name" value="Lactamase_B"/>
    <property type="match status" value="1"/>
</dbReference>
<dbReference type="Gene3D" id="3.60.15.10">
    <property type="entry name" value="Ribonuclease Z/Hydroxyacylglutathione hydrolase-like"/>
    <property type="match status" value="1"/>
</dbReference>
<dbReference type="KEGG" id="bko:CKF48_06530"/>
<dbReference type="InterPro" id="IPR052159">
    <property type="entry name" value="Competence_DNA_uptake"/>
</dbReference>
<dbReference type="CDD" id="cd07731">
    <property type="entry name" value="ComA-like_MBL-fold"/>
    <property type="match status" value="1"/>
</dbReference>
<dbReference type="SUPFAM" id="SSF56281">
    <property type="entry name" value="Metallo-hydrolase/oxidoreductase"/>
    <property type="match status" value="1"/>
</dbReference>
<gene>
    <name evidence="3" type="ORF">CKF48_06530</name>
</gene>
<organism evidence="3 4">
    <name type="scientific">Cytobacillus kochii</name>
    <dbReference type="NCBI Taxonomy" id="859143"/>
    <lineage>
        <taxon>Bacteria</taxon>
        <taxon>Bacillati</taxon>
        <taxon>Bacillota</taxon>
        <taxon>Bacilli</taxon>
        <taxon>Bacillales</taxon>
        <taxon>Bacillaceae</taxon>
        <taxon>Cytobacillus</taxon>
    </lineage>
</organism>
<reference evidence="3 4" key="1">
    <citation type="submission" date="2017-08" db="EMBL/GenBank/DDBJ databases">
        <title>Complete Genome Sequence of Bacillus kochii Oregon-R-modENCODE STRAIN BDGP4, isolated from Drosophila melanogaster gut.</title>
        <authorList>
            <person name="Wan K.H."/>
            <person name="Yu C."/>
            <person name="Park S."/>
            <person name="Hammonds A.S."/>
            <person name="Booth B.W."/>
            <person name="Celniker S.E."/>
        </authorList>
    </citation>
    <scope>NUCLEOTIDE SEQUENCE [LARGE SCALE GENOMIC DNA]</scope>
    <source>
        <strain evidence="3 4">BDGP4</strain>
    </source>
</reference>
<evidence type="ECO:0000259" key="2">
    <source>
        <dbReference type="SMART" id="SM00849"/>
    </source>
</evidence>
<dbReference type="Proteomes" id="UP000215137">
    <property type="component" value="Chromosome"/>
</dbReference>
<name>A0A248TFN2_9BACI</name>
<keyword evidence="4" id="KW-1185">Reference proteome</keyword>
<dbReference type="SUPFAM" id="SSF81585">
    <property type="entry name" value="PsbU/PolX domain-like"/>
    <property type="match status" value="1"/>
</dbReference>
<evidence type="ECO:0000313" key="4">
    <source>
        <dbReference type="Proteomes" id="UP000215137"/>
    </source>
</evidence>
<dbReference type="EMBL" id="CP022983">
    <property type="protein sequence ID" value="ASV67011.1"/>
    <property type="molecule type" value="Genomic_DNA"/>
</dbReference>
<dbReference type="PROSITE" id="PS51257">
    <property type="entry name" value="PROKAR_LIPOPROTEIN"/>
    <property type="match status" value="1"/>
</dbReference>
<dbReference type="Pfam" id="PF12836">
    <property type="entry name" value="HHH_3"/>
    <property type="match status" value="1"/>
</dbReference>